<dbReference type="Pfam" id="PF06404">
    <property type="entry name" value="PSK"/>
    <property type="match status" value="1"/>
</dbReference>
<dbReference type="GO" id="GO:0030154">
    <property type="term" value="P:cell differentiation"/>
    <property type="evidence" value="ECO:0007669"/>
    <property type="project" value="UniProtKB-UniRule"/>
</dbReference>
<protein>
    <recommendedName>
        <fullName evidence="9">Phytosulfokine</fullName>
    </recommendedName>
    <component>
        <recommendedName>
            <fullName evidence="9">Phytosulfokine-alpha</fullName>
            <shortName evidence="9">PSK-alpha</shortName>
            <shortName evidence="9">Phytosulfokine-a</shortName>
        </recommendedName>
    </component>
    <component>
        <recommendedName>
            <fullName evidence="9">Phytosulfokine-beta</fullName>
            <shortName evidence="9">PSK-beta</shortName>
            <shortName evidence="9">Phytosulfokine-b</shortName>
        </recommendedName>
    </component>
</protein>
<keyword evidence="3 9" id="KW-0217">Developmental protein</keyword>
<comment type="function">
    <text evidence="9">Promotes plant cell differentiation, organogenesis and somatic embryogenesis as well as cell proliferation.</text>
</comment>
<evidence type="ECO:0000256" key="4">
    <source>
        <dbReference type="ARBA" id="ARBA00022525"/>
    </source>
</evidence>
<evidence type="ECO:0000256" key="7">
    <source>
        <dbReference type="ARBA" id="ARBA00022782"/>
    </source>
</evidence>
<evidence type="ECO:0000256" key="1">
    <source>
        <dbReference type="ARBA" id="ARBA00004613"/>
    </source>
</evidence>
<evidence type="ECO:0000256" key="6">
    <source>
        <dbReference type="ARBA" id="ARBA00022729"/>
    </source>
</evidence>
<name>A0AAV5ICF9_9ROSI</name>
<organism evidence="10 11">
    <name type="scientific">Rubroshorea leprosula</name>
    <dbReference type="NCBI Taxonomy" id="152421"/>
    <lineage>
        <taxon>Eukaryota</taxon>
        <taxon>Viridiplantae</taxon>
        <taxon>Streptophyta</taxon>
        <taxon>Embryophyta</taxon>
        <taxon>Tracheophyta</taxon>
        <taxon>Spermatophyta</taxon>
        <taxon>Magnoliopsida</taxon>
        <taxon>eudicotyledons</taxon>
        <taxon>Gunneridae</taxon>
        <taxon>Pentapetalae</taxon>
        <taxon>rosids</taxon>
        <taxon>malvids</taxon>
        <taxon>Malvales</taxon>
        <taxon>Dipterocarpaceae</taxon>
        <taxon>Rubroshorea</taxon>
    </lineage>
</organism>
<evidence type="ECO:0000256" key="3">
    <source>
        <dbReference type="ARBA" id="ARBA00022473"/>
    </source>
</evidence>
<keyword evidence="7 9" id="KW-0221">Differentiation</keyword>
<keyword evidence="8 9" id="KW-0339">Growth factor</keyword>
<comment type="PTM">
    <text evidence="9">Sulfation is important for activity and for the binding to a putative membrane receptor.</text>
</comment>
<comment type="similarity">
    <text evidence="2 9">Belongs to the phytosulfokine family.</text>
</comment>
<dbReference type="GO" id="GO:0008283">
    <property type="term" value="P:cell population proliferation"/>
    <property type="evidence" value="ECO:0007669"/>
    <property type="project" value="UniProtKB-UniRule"/>
</dbReference>
<evidence type="ECO:0000256" key="8">
    <source>
        <dbReference type="ARBA" id="ARBA00023030"/>
    </source>
</evidence>
<reference evidence="10 11" key="1">
    <citation type="journal article" date="2021" name="Commun. Biol.">
        <title>The genome of Shorea leprosula (Dipterocarpaceae) highlights the ecological relevance of drought in aseasonal tropical rainforests.</title>
        <authorList>
            <person name="Ng K.K.S."/>
            <person name="Kobayashi M.J."/>
            <person name="Fawcett J.A."/>
            <person name="Hatakeyama M."/>
            <person name="Paape T."/>
            <person name="Ng C.H."/>
            <person name="Ang C.C."/>
            <person name="Tnah L.H."/>
            <person name="Lee C.T."/>
            <person name="Nishiyama T."/>
            <person name="Sese J."/>
            <person name="O'Brien M.J."/>
            <person name="Copetti D."/>
            <person name="Mohd Noor M.I."/>
            <person name="Ong R.C."/>
            <person name="Putra M."/>
            <person name="Sireger I.Z."/>
            <person name="Indrioko S."/>
            <person name="Kosugi Y."/>
            <person name="Izuno A."/>
            <person name="Isagi Y."/>
            <person name="Lee S.L."/>
            <person name="Shimizu K.K."/>
        </authorList>
    </citation>
    <scope>NUCLEOTIDE SEQUENCE [LARGE SCALE GENOMIC DNA]</scope>
    <source>
        <strain evidence="10">214</strain>
    </source>
</reference>
<comment type="PTM">
    <text evidence="9">PSK-alpha is produced by endopeptidase digestion. PSK-beta is produced from PSK-alpha by exopeptidase digestion.</text>
</comment>
<keyword evidence="11" id="KW-1185">Reference proteome</keyword>
<dbReference type="AlphaFoldDB" id="A0AAV5ICF9"/>
<dbReference type="InterPro" id="IPR009438">
    <property type="entry name" value="Phytosulfokine"/>
</dbReference>
<evidence type="ECO:0000256" key="9">
    <source>
        <dbReference type="RuleBase" id="RU368031"/>
    </source>
</evidence>
<sequence>MVLLLLLCTTFTYAARPEPAFANHTPEKTQLEDEVVVKESCEGVGEEDCLMRRNLAIHLDYVYTQKHKQP</sequence>
<evidence type="ECO:0000256" key="5">
    <source>
        <dbReference type="ARBA" id="ARBA00022641"/>
    </source>
</evidence>
<dbReference type="PANTHER" id="PTHR33285">
    <property type="entry name" value="PHYTOSULFOKINES 3"/>
    <property type="match status" value="1"/>
</dbReference>
<keyword evidence="6 9" id="KW-0732">Signal</keyword>
<comment type="subcellular location">
    <subcellularLocation>
        <location evidence="1 9">Secreted</location>
    </subcellularLocation>
</comment>
<dbReference type="GO" id="GO:0008083">
    <property type="term" value="F:growth factor activity"/>
    <property type="evidence" value="ECO:0007669"/>
    <property type="project" value="UniProtKB-UniRule"/>
</dbReference>
<keyword evidence="5 9" id="KW-0765">Sulfation</keyword>
<evidence type="ECO:0000256" key="2">
    <source>
        <dbReference type="ARBA" id="ARBA00010781"/>
    </source>
</evidence>
<accession>A0AAV5ICF9</accession>
<proteinExistence type="inferred from homology"/>
<keyword evidence="4 9" id="KW-0964">Secreted</keyword>
<dbReference type="GO" id="GO:0005576">
    <property type="term" value="C:extracellular region"/>
    <property type="evidence" value="ECO:0007669"/>
    <property type="project" value="UniProtKB-SubCell"/>
</dbReference>
<evidence type="ECO:0000313" key="10">
    <source>
        <dbReference type="EMBL" id="GKU94929.1"/>
    </source>
</evidence>
<dbReference type="PANTHER" id="PTHR33285:SF55">
    <property type="entry name" value="PHYTOSULFOKINES 3"/>
    <property type="match status" value="1"/>
</dbReference>
<dbReference type="Proteomes" id="UP001054252">
    <property type="component" value="Unassembled WGS sequence"/>
</dbReference>
<dbReference type="EMBL" id="BPVZ01000008">
    <property type="protein sequence ID" value="GKU94929.1"/>
    <property type="molecule type" value="Genomic_DNA"/>
</dbReference>
<evidence type="ECO:0000313" key="11">
    <source>
        <dbReference type="Proteomes" id="UP001054252"/>
    </source>
</evidence>
<comment type="caution">
    <text evidence="10">The sequence shown here is derived from an EMBL/GenBank/DDBJ whole genome shotgun (WGS) entry which is preliminary data.</text>
</comment>
<gene>
    <name evidence="10" type="ORF">SLEP1_g8350</name>
</gene>